<dbReference type="Proteomes" id="UP000030652">
    <property type="component" value="Unassembled WGS sequence"/>
</dbReference>
<dbReference type="Gene3D" id="2.60.120.10">
    <property type="entry name" value="Jelly Rolls"/>
    <property type="match status" value="1"/>
</dbReference>
<accession>A0A0B0EMK8</accession>
<dbReference type="InterPro" id="IPR013096">
    <property type="entry name" value="Cupin_2"/>
</dbReference>
<dbReference type="EMBL" id="JRYO01000166">
    <property type="protein sequence ID" value="KHE91885.1"/>
    <property type="molecule type" value="Genomic_DNA"/>
</dbReference>
<feature type="domain" description="Cupin type-2" evidence="1">
    <location>
        <begin position="3"/>
        <end position="38"/>
    </location>
</feature>
<evidence type="ECO:0000313" key="3">
    <source>
        <dbReference type="Proteomes" id="UP000030652"/>
    </source>
</evidence>
<proteinExistence type="predicted"/>
<sequence>MLIEGNRLDYEAGDIFEVPVWAWHQLNNPYDEPVEYVTFENAPELLNNGTALREEE</sequence>
<dbReference type="Pfam" id="PF07883">
    <property type="entry name" value="Cupin_2"/>
    <property type="match status" value="1"/>
</dbReference>
<gene>
    <name evidence="2" type="ORF">SCABRO_02381</name>
</gene>
<name>A0A0B0EMK8_9BACT</name>
<organism evidence="2 3">
    <name type="scientific">Candidatus Scalindua brodae</name>
    <dbReference type="NCBI Taxonomy" id="237368"/>
    <lineage>
        <taxon>Bacteria</taxon>
        <taxon>Pseudomonadati</taxon>
        <taxon>Planctomycetota</taxon>
        <taxon>Candidatus Brocadiia</taxon>
        <taxon>Candidatus Brocadiales</taxon>
        <taxon>Candidatus Scalinduaceae</taxon>
        <taxon>Candidatus Scalindua</taxon>
    </lineage>
</organism>
<dbReference type="InterPro" id="IPR014710">
    <property type="entry name" value="RmlC-like_jellyroll"/>
</dbReference>
<protein>
    <submittedName>
        <fullName evidence="2">Cupin domain protein</fullName>
    </submittedName>
</protein>
<dbReference type="SUPFAM" id="SSF51182">
    <property type="entry name" value="RmlC-like cupins"/>
    <property type="match status" value="1"/>
</dbReference>
<evidence type="ECO:0000259" key="1">
    <source>
        <dbReference type="Pfam" id="PF07883"/>
    </source>
</evidence>
<reference evidence="2 3" key="1">
    <citation type="submission" date="2014-10" db="EMBL/GenBank/DDBJ databases">
        <title>Draft genome of anammox bacterium scalindua brodae, obtained using differential coverage binning of sequence data from two enrichment reactors.</title>
        <authorList>
            <person name="Speth D.R."/>
            <person name="Russ L."/>
            <person name="Kartal B."/>
            <person name="Op den Camp H.J."/>
            <person name="Dutilh B.E."/>
            <person name="Jetten M.S."/>
        </authorList>
    </citation>
    <scope>NUCLEOTIDE SEQUENCE [LARGE SCALE GENOMIC DNA]</scope>
    <source>
        <strain evidence="2">RU1</strain>
    </source>
</reference>
<dbReference type="InterPro" id="IPR011051">
    <property type="entry name" value="RmlC_Cupin_sf"/>
</dbReference>
<evidence type="ECO:0000313" key="2">
    <source>
        <dbReference type="EMBL" id="KHE91885.1"/>
    </source>
</evidence>
<dbReference type="AlphaFoldDB" id="A0A0B0EMK8"/>
<comment type="caution">
    <text evidence="2">The sequence shown here is derived from an EMBL/GenBank/DDBJ whole genome shotgun (WGS) entry which is preliminary data.</text>
</comment>